<dbReference type="InterPro" id="IPR029071">
    <property type="entry name" value="Ubiquitin-like_domsf"/>
</dbReference>
<keyword evidence="4" id="KW-1185">Reference proteome</keyword>
<proteinExistence type="predicted"/>
<dbReference type="EMBL" id="CAXITT010000094">
    <property type="protein sequence ID" value="CAL1531654.1"/>
    <property type="molecule type" value="Genomic_DNA"/>
</dbReference>
<dbReference type="InterPro" id="IPR001012">
    <property type="entry name" value="UBX_dom"/>
</dbReference>
<evidence type="ECO:0000256" key="1">
    <source>
        <dbReference type="SAM" id="Phobius"/>
    </source>
</evidence>
<evidence type="ECO:0000259" key="2">
    <source>
        <dbReference type="PROSITE" id="PS50033"/>
    </source>
</evidence>
<keyword evidence="1" id="KW-0472">Membrane</keyword>
<feature type="transmembrane region" description="Helical" evidence="1">
    <location>
        <begin position="6"/>
        <end position="28"/>
    </location>
</feature>
<dbReference type="SMART" id="SM00166">
    <property type="entry name" value="UBX"/>
    <property type="match status" value="1"/>
</dbReference>
<dbReference type="Gene3D" id="3.10.20.90">
    <property type="entry name" value="Phosphatidylinositol 3-kinase Catalytic Subunit, Chain A, domain 1"/>
    <property type="match status" value="1"/>
</dbReference>
<dbReference type="PANTHER" id="PTHR23322:SF93">
    <property type="entry name" value="UBX DOMAIN-CONTAINING PROTEIN 8"/>
    <property type="match status" value="1"/>
</dbReference>
<keyword evidence="1" id="KW-0812">Transmembrane</keyword>
<feature type="domain" description="UBX" evidence="2">
    <location>
        <begin position="177"/>
        <end position="252"/>
    </location>
</feature>
<gene>
    <name evidence="3" type="ORF">GSLYS_00005749001</name>
</gene>
<keyword evidence="1" id="KW-1133">Transmembrane helix</keyword>
<organism evidence="3 4">
    <name type="scientific">Lymnaea stagnalis</name>
    <name type="common">Great pond snail</name>
    <name type="synonym">Helix stagnalis</name>
    <dbReference type="NCBI Taxonomy" id="6523"/>
    <lineage>
        <taxon>Eukaryota</taxon>
        <taxon>Metazoa</taxon>
        <taxon>Spiralia</taxon>
        <taxon>Lophotrochozoa</taxon>
        <taxon>Mollusca</taxon>
        <taxon>Gastropoda</taxon>
        <taxon>Heterobranchia</taxon>
        <taxon>Euthyneura</taxon>
        <taxon>Panpulmonata</taxon>
        <taxon>Hygrophila</taxon>
        <taxon>Lymnaeoidea</taxon>
        <taxon>Lymnaeidae</taxon>
        <taxon>Lymnaea</taxon>
    </lineage>
</organism>
<dbReference type="Pfam" id="PF00789">
    <property type="entry name" value="UBX"/>
    <property type="match status" value="1"/>
</dbReference>
<dbReference type="PANTHER" id="PTHR23322">
    <property type="entry name" value="FAS-ASSOCIATED PROTEIN"/>
    <property type="match status" value="1"/>
</dbReference>
<name>A0AAV2HGP9_LYMST</name>
<dbReference type="Proteomes" id="UP001497497">
    <property type="component" value="Unassembled WGS sequence"/>
</dbReference>
<dbReference type="GO" id="GO:0043130">
    <property type="term" value="F:ubiquitin binding"/>
    <property type="evidence" value="ECO:0007669"/>
    <property type="project" value="TreeGrafter"/>
</dbReference>
<dbReference type="InterPro" id="IPR050730">
    <property type="entry name" value="UBX_domain-protein"/>
</dbReference>
<dbReference type="SUPFAM" id="SSF54236">
    <property type="entry name" value="Ubiquitin-like"/>
    <property type="match status" value="1"/>
</dbReference>
<accession>A0AAV2HGP9</accession>
<reference evidence="3 4" key="1">
    <citation type="submission" date="2024-04" db="EMBL/GenBank/DDBJ databases">
        <authorList>
            <consortium name="Genoscope - CEA"/>
            <person name="William W."/>
        </authorList>
    </citation>
    <scope>NUCLEOTIDE SEQUENCE [LARGE SCALE GENOMIC DNA]</scope>
</reference>
<protein>
    <recommendedName>
        <fullName evidence="2">UBX domain-containing protein</fullName>
    </recommendedName>
</protein>
<sequence length="256" mass="29590">MDSETILKVAFQGFFLFAVFSLLLSWILPKLGELLTSWKISGHATNINLEDSHIKEQFKTQEVVNRQRIQQQYDSRAAEYNQNILLPRDEEKRRKKEEEFLRFLGPTWKGNGFSLGGGDSDRTNEDLMALPHSRRAAHRRIVQENINQEVAAAAEAAAKYKRRPKRVITLPEEPDPEELGVITILLRTPIGTTCTRRFYSTHQVQCLLDFITTQGFSQRKYTISTSYPRRLLDDPESCLADFDFGRRVVLNIEEKE</sequence>
<dbReference type="PROSITE" id="PS50033">
    <property type="entry name" value="UBX"/>
    <property type="match status" value="1"/>
</dbReference>
<comment type="caution">
    <text evidence="3">The sequence shown here is derived from an EMBL/GenBank/DDBJ whole genome shotgun (WGS) entry which is preliminary data.</text>
</comment>
<evidence type="ECO:0000313" key="4">
    <source>
        <dbReference type="Proteomes" id="UP001497497"/>
    </source>
</evidence>
<dbReference type="AlphaFoldDB" id="A0AAV2HGP9"/>
<evidence type="ECO:0000313" key="3">
    <source>
        <dbReference type="EMBL" id="CAL1531654.1"/>
    </source>
</evidence>